<evidence type="ECO:0000256" key="1">
    <source>
        <dbReference type="SAM" id="MobiDB-lite"/>
    </source>
</evidence>
<protein>
    <recommendedName>
        <fullName evidence="3">DUF4340 domain-containing protein</fullName>
    </recommendedName>
</protein>
<gene>
    <name evidence="2" type="ORF">METZ01_LOCUS229613</name>
</gene>
<sequence length="143" mass="15812">PGIVNATGGVLSFLKFLDVRPVSEVNTQAEPVTVTRLETWDGLVVTVSMYEFDGEIWSHLNVEFDDSLVIALEDQSEADEGDEETDASVSVREEAANLGPRNEKWAYLIDQDKLTKLRRRSEDLVVADVPESAEDSPISETGE</sequence>
<feature type="non-terminal residue" evidence="2">
    <location>
        <position position="1"/>
    </location>
</feature>
<feature type="region of interest" description="Disordered" evidence="1">
    <location>
        <begin position="73"/>
        <end position="99"/>
    </location>
</feature>
<dbReference type="AlphaFoldDB" id="A0A382GP42"/>
<evidence type="ECO:0000313" key="2">
    <source>
        <dbReference type="EMBL" id="SVB76759.1"/>
    </source>
</evidence>
<dbReference type="EMBL" id="UINC01056570">
    <property type="protein sequence ID" value="SVB76759.1"/>
    <property type="molecule type" value="Genomic_DNA"/>
</dbReference>
<name>A0A382GP42_9ZZZZ</name>
<feature type="compositionally biased region" description="Acidic residues" evidence="1">
    <location>
        <begin position="74"/>
        <end position="86"/>
    </location>
</feature>
<evidence type="ECO:0008006" key="3">
    <source>
        <dbReference type="Google" id="ProtNLM"/>
    </source>
</evidence>
<proteinExistence type="predicted"/>
<organism evidence="2">
    <name type="scientific">marine metagenome</name>
    <dbReference type="NCBI Taxonomy" id="408172"/>
    <lineage>
        <taxon>unclassified sequences</taxon>
        <taxon>metagenomes</taxon>
        <taxon>ecological metagenomes</taxon>
    </lineage>
</organism>
<reference evidence="2" key="1">
    <citation type="submission" date="2018-05" db="EMBL/GenBank/DDBJ databases">
        <authorList>
            <person name="Lanie J.A."/>
            <person name="Ng W.-L."/>
            <person name="Kazmierczak K.M."/>
            <person name="Andrzejewski T.M."/>
            <person name="Davidsen T.M."/>
            <person name="Wayne K.J."/>
            <person name="Tettelin H."/>
            <person name="Glass J.I."/>
            <person name="Rusch D."/>
            <person name="Podicherti R."/>
            <person name="Tsui H.-C.T."/>
            <person name="Winkler M.E."/>
        </authorList>
    </citation>
    <scope>NUCLEOTIDE SEQUENCE</scope>
</reference>
<accession>A0A382GP42</accession>